<dbReference type="AlphaFoldDB" id="A0A2C6MBJ9"/>
<gene>
    <name evidence="1" type="ORF">P378_20035</name>
</gene>
<keyword evidence="2" id="KW-1185">Reference proteome</keyword>
<reference evidence="1 2" key="1">
    <citation type="submission" date="2013-09" db="EMBL/GenBank/DDBJ databases">
        <title>Biodegradation of hydrocarbons in the deep terrestrial subsurface : characterization of a microbial consortium composed of two Desulfotomaculum species originating from a deep geological formation.</title>
        <authorList>
            <person name="Aullo T."/>
            <person name="Berlendis S."/>
            <person name="Lascourreges J.-F."/>
            <person name="Dessort D."/>
            <person name="Saint-Laurent S."/>
            <person name="Schraauwers B."/>
            <person name="Mas J."/>
            <person name="Magot M."/>
            <person name="Ranchou-Peyruse A."/>
        </authorList>
    </citation>
    <scope>NUCLEOTIDE SEQUENCE [LARGE SCALE GENOMIC DNA]</scope>
    <source>
        <strain evidence="1 2">Bs107</strain>
    </source>
</reference>
<comment type="caution">
    <text evidence="1">The sequence shown here is derived from an EMBL/GenBank/DDBJ whole genome shotgun (WGS) entry which is preliminary data.</text>
</comment>
<name>A0A2C6MBJ9_9FIRM</name>
<dbReference type="EMBL" id="AWQQ01000146">
    <property type="protein sequence ID" value="PHJ36874.1"/>
    <property type="molecule type" value="Genomic_DNA"/>
</dbReference>
<proteinExistence type="predicted"/>
<protein>
    <submittedName>
        <fullName evidence="1">Uncharacterized protein</fullName>
    </submittedName>
</protein>
<dbReference type="Proteomes" id="UP000222564">
    <property type="component" value="Unassembled WGS sequence"/>
</dbReference>
<sequence>MPSHTSWFINSGHIPDKKYQSGQCPDVLSGHYPDIFIKSGHLPDSFKWYVRTFSRKNLSFRMVSGHYFKIIRTLSGCF</sequence>
<accession>A0A2C6MBJ9</accession>
<evidence type="ECO:0000313" key="2">
    <source>
        <dbReference type="Proteomes" id="UP000222564"/>
    </source>
</evidence>
<evidence type="ECO:0000313" key="1">
    <source>
        <dbReference type="EMBL" id="PHJ36874.1"/>
    </source>
</evidence>
<organism evidence="1 2">
    <name type="scientific">Desulforamulus profundi</name>
    <dbReference type="NCBI Taxonomy" id="1383067"/>
    <lineage>
        <taxon>Bacteria</taxon>
        <taxon>Bacillati</taxon>
        <taxon>Bacillota</taxon>
        <taxon>Clostridia</taxon>
        <taxon>Eubacteriales</taxon>
        <taxon>Peptococcaceae</taxon>
        <taxon>Desulforamulus</taxon>
    </lineage>
</organism>